<keyword evidence="10" id="KW-0574">Periplasm</keyword>
<feature type="domain" description="PDZ" evidence="16">
    <location>
        <begin position="394"/>
        <end position="479"/>
    </location>
</feature>
<protein>
    <recommendedName>
        <fullName evidence="6">Probable periplasmic serine endoprotease DegP-like</fullName>
        <ecNumber evidence="5">3.4.21.107</ecNumber>
    </recommendedName>
    <alternativeName>
        <fullName evidence="14">Protease Do</fullName>
    </alternativeName>
</protein>
<comment type="catalytic activity">
    <reaction evidence="1">
        <text>Acts on substrates that are at least partially unfolded. The cleavage site P1 residue is normally between a pair of hydrophobic residues, such as Val-|-Val.</text>
        <dbReference type="EC" id="3.4.21.107"/>
    </reaction>
</comment>
<evidence type="ECO:0000256" key="11">
    <source>
        <dbReference type="ARBA" id="ARBA00022801"/>
    </source>
</evidence>
<dbReference type="InterPro" id="IPR036034">
    <property type="entry name" value="PDZ_sf"/>
</dbReference>
<dbReference type="Pfam" id="PF13180">
    <property type="entry name" value="PDZ_2"/>
    <property type="match status" value="2"/>
</dbReference>
<evidence type="ECO:0000256" key="1">
    <source>
        <dbReference type="ARBA" id="ARBA00001772"/>
    </source>
</evidence>
<dbReference type="PROSITE" id="PS50106">
    <property type="entry name" value="PDZ"/>
    <property type="match status" value="2"/>
</dbReference>
<feature type="domain" description="PDZ" evidence="16">
    <location>
        <begin position="281"/>
        <end position="365"/>
    </location>
</feature>
<evidence type="ECO:0000256" key="4">
    <source>
        <dbReference type="ARBA" id="ARBA00010541"/>
    </source>
</evidence>
<comment type="caution">
    <text evidence="17">The sequence shown here is derived from an EMBL/GenBank/DDBJ whole genome shotgun (WGS) entry which is preliminary data.</text>
</comment>
<dbReference type="CDD" id="cd10839">
    <property type="entry name" value="cpPDZ1_DegP-like"/>
    <property type="match status" value="1"/>
</dbReference>
<evidence type="ECO:0000256" key="5">
    <source>
        <dbReference type="ARBA" id="ARBA00013035"/>
    </source>
</evidence>
<dbReference type="InterPro" id="IPR001478">
    <property type="entry name" value="PDZ"/>
</dbReference>
<dbReference type="NCBIfam" id="TIGR02037">
    <property type="entry name" value="degP_htrA_DO"/>
    <property type="match status" value="1"/>
</dbReference>
<dbReference type="RefSeq" id="WP_367852655.1">
    <property type="nucleotide sequence ID" value="NZ_JBFOHK010000001.1"/>
</dbReference>
<evidence type="ECO:0000256" key="12">
    <source>
        <dbReference type="ARBA" id="ARBA00022825"/>
    </source>
</evidence>
<evidence type="ECO:0000256" key="7">
    <source>
        <dbReference type="ARBA" id="ARBA00022670"/>
    </source>
</evidence>
<dbReference type="Gene3D" id="2.30.42.60">
    <property type="match status" value="1"/>
</dbReference>
<dbReference type="Gene3D" id="2.30.42.10">
    <property type="match status" value="1"/>
</dbReference>
<accession>A0ABV3Q9S1</accession>
<keyword evidence="13" id="KW-0346">Stress response</keyword>
<feature type="signal peptide" evidence="15">
    <location>
        <begin position="1"/>
        <end position="31"/>
    </location>
</feature>
<comment type="subcellular location">
    <subcellularLocation>
        <location evidence="3">Periplasm</location>
    </subcellularLocation>
</comment>
<evidence type="ECO:0000313" key="17">
    <source>
        <dbReference type="EMBL" id="MEW9570569.1"/>
    </source>
</evidence>
<evidence type="ECO:0000259" key="16">
    <source>
        <dbReference type="PROSITE" id="PS50106"/>
    </source>
</evidence>
<evidence type="ECO:0000256" key="2">
    <source>
        <dbReference type="ARBA" id="ARBA00002610"/>
    </source>
</evidence>
<keyword evidence="18" id="KW-1185">Reference proteome</keyword>
<dbReference type="PRINTS" id="PR00834">
    <property type="entry name" value="PROTEASES2C"/>
</dbReference>
<evidence type="ECO:0000256" key="8">
    <source>
        <dbReference type="ARBA" id="ARBA00022729"/>
    </source>
</evidence>
<keyword evidence="9" id="KW-0677">Repeat</keyword>
<dbReference type="EC" id="3.4.21.107" evidence="5"/>
<dbReference type="PANTHER" id="PTHR22939:SF130">
    <property type="entry name" value="PERIPLASMIC SERINE ENDOPROTEASE DEGP-LIKE-RELATED"/>
    <property type="match status" value="1"/>
</dbReference>
<dbReference type="Proteomes" id="UP001556220">
    <property type="component" value="Unassembled WGS sequence"/>
</dbReference>
<dbReference type="PANTHER" id="PTHR22939">
    <property type="entry name" value="SERINE PROTEASE FAMILY S1C HTRA-RELATED"/>
    <property type="match status" value="1"/>
</dbReference>
<evidence type="ECO:0000256" key="3">
    <source>
        <dbReference type="ARBA" id="ARBA00004418"/>
    </source>
</evidence>
<evidence type="ECO:0000256" key="10">
    <source>
        <dbReference type="ARBA" id="ARBA00022764"/>
    </source>
</evidence>
<evidence type="ECO:0000256" key="9">
    <source>
        <dbReference type="ARBA" id="ARBA00022737"/>
    </source>
</evidence>
<dbReference type="SUPFAM" id="SSF50494">
    <property type="entry name" value="Trypsin-like serine proteases"/>
    <property type="match status" value="1"/>
</dbReference>
<dbReference type="InterPro" id="IPR011782">
    <property type="entry name" value="Pept_S1C_Do"/>
</dbReference>
<dbReference type="InterPro" id="IPR001940">
    <property type="entry name" value="Peptidase_S1C"/>
</dbReference>
<feature type="chain" id="PRO_5047419107" description="Probable periplasmic serine endoprotease DegP-like" evidence="15">
    <location>
        <begin position="32"/>
        <end position="492"/>
    </location>
</feature>
<evidence type="ECO:0000256" key="15">
    <source>
        <dbReference type="SAM" id="SignalP"/>
    </source>
</evidence>
<organism evidence="17 18">
    <name type="scientific">Rhodanobacter lycopersici</name>
    <dbReference type="NCBI Taxonomy" id="3162487"/>
    <lineage>
        <taxon>Bacteria</taxon>
        <taxon>Pseudomonadati</taxon>
        <taxon>Pseudomonadota</taxon>
        <taxon>Gammaproteobacteria</taxon>
        <taxon>Lysobacterales</taxon>
        <taxon>Rhodanobacteraceae</taxon>
        <taxon>Rhodanobacter</taxon>
    </lineage>
</organism>
<name>A0ABV3Q9S1_9GAMM</name>
<comment type="function">
    <text evidence="2">Might be efficient in the degradation of transiently denatured and unfolded proteins which accumulate in the periplasm following stress conditions.</text>
</comment>
<dbReference type="Pfam" id="PF13365">
    <property type="entry name" value="Trypsin_2"/>
    <property type="match status" value="1"/>
</dbReference>
<comment type="similarity">
    <text evidence="4">Belongs to the peptidase S1C family.</text>
</comment>
<evidence type="ECO:0000313" key="18">
    <source>
        <dbReference type="Proteomes" id="UP001556220"/>
    </source>
</evidence>
<dbReference type="EMBL" id="JBFOHK010000001">
    <property type="protein sequence ID" value="MEW9570569.1"/>
    <property type="molecule type" value="Genomic_DNA"/>
</dbReference>
<gene>
    <name evidence="17" type="ORF">ABQJ54_02260</name>
</gene>
<dbReference type="InterPro" id="IPR009003">
    <property type="entry name" value="Peptidase_S1_PA"/>
</dbReference>
<dbReference type="SUPFAM" id="SSF50156">
    <property type="entry name" value="PDZ domain-like"/>
    <property type="match status" value="2"/>
</dbReference>
<evidence type="ECO:0000256" key="13">
    <source>
        <dbReference type="ARBA" id="ARBA00023016"/>
    </source>
</evidence>
<keyword evidence="12" id="KW-0720">Serine protease</keyword>
<keyword evidence="8 15" id="KW-0732">Signal</keyword>
<evidence type="ECO:0000256" key="14">
    <source>
        <dbReference type="ARBA" id="ARBA00032850"/>
    </source>
</evidence>
<proteinExistence type="inferred from homology"/>
<dbReference type="SMART" id="SM00228">
    <property type="entry name" value="PDZ"/>
    <property type="match status" value="2"/>
</dbReference>
<evidence type="ECO:0000256" key="6">
    <source>
        <dbReference type="ARBA" id="ARBA00013958"/>
    </source>
</evidence>
<sequence length="492" mass="51493">MTSSILRSSRLSLLVCCALAGTALTVQGVQALPAPVAASLPDFTGIVQKNAPAVVQVEAKYSGRSKPGARSLSGSGGMPDDPQAEIFRRFFGMPMMPSPAEQAHTSLGSGFIISADGYILTNNHVVDHADKVIVRLQDRRILDAKVVGTDPTYDIALLKVSAGGNLPTVSIGDSRSLKPGQWVLAIGSPFGFDYTVTQGIVSAVGRNLGRDDQPYTSFIQTDVPINRGNSGGPLFNLQGQVVGINSQIYSGTGGYQGVAFSIPIDVAMNAVEQLKTKGYVTRGQLGVMVQEVSDDMEKAYKLPDASGAAVAQVTPDSGAEKAGLQPGDIILDYDNHAIHSPADLPPLVAMTKPGTRVPLEILRQGKKQTVQVTIGTMPRDQNAVDNGSTAPGASSGSAVLGLTVQPLDNATRKQMDLKPGQGVLIGDVTGDVAAQAGLQPGDVILMVNQQPVGSVEAFRAATKDVKAGSTVLLLVRRNDQNRFFGLTVPDDK</sequence>
<keyword evidence="7" id="KW-0645">Protease</keyword>
<reference evidence="17 18" key="1">
    <citation type="submission" date="2024-06" db="EMBL/GenBank/DDBJ databases">
        <authorList>
            <person name="Woo H."/>
        </authorList>
    </citation>
    <scope>NUCLEOTIDE SEQUENCE [LARGE SCALE GENOMIC DNA]</scope>
    <source>
        <strain evidence="17 18">Si-c</strain>
    </source>
</reference>
<dbReference type="Gene3D" id="2.40.10.120">
    <property type="match status" value="1"/>
</dbReference>
<keyword evidence="11" id="KW-0378">Hydrolase</keyword>